<dbReference type="EMBL" id="JAPDGR010002084">
    <property type="protein sequence ID" value="KAJ2977747.1"/>
    <property type="molecule type" value="Genomic_DNA"/>
</dbReference>
<accession>A0ACC1NFS7</accession>
<dbReference type="Proteomes" id="UP001143856">
    <property type="component" value="Unassembled WGS sequence"/>
</dbReference>
<protein>
    <submittedName>
        <fullName evidence="1">Uncharacterized protein</fullName>
    </submittedName>
</protein>
<keyword evidence="2" id="KW-1185">Reference proteome</keyword>
<comment type="caution">
    <text evidence="1">The sequence shown here is derived from an EMBL/GenBank/DDBJ whole genome shotgun (WGS) entry which is preliminary data.</text>
</comment>
<sequence>MAWKKPRPWKAPQQPNSKKPDDSTRPGLRPTSPDTGPKTHYVDTQNEEIMVLKAIYGDDYVEHKAANTAWKKAEPSFDIRVKALSDEDMAVTLSVVLTATYPKSVPLLSLKDDGSLNESTMFKLHKFIETKPKALVALEQAEPMIHELVEGLQDILEDAAQAKAQGLELPSLEEERAAHEDELARQALKQQREEERKKRDAMKEEERAMQDMLQKEVERQRIKAKESKRRQKPPAMSRNHTEISAEYGESRVEFDQPIEVTDLTGKVFQFNTVIGKTVLQEGPISTTYRVWPGISGVHNCHGLALKEFELRSSSKDSAQFKKQLQALESLLQSIKNVTHRNIIGLLNYRIDPMQIDEDSASAGWVARILTPLADKGPLGELIELAGHLDVGKVRSWTADLLNALGFLHSHGIVHQDIHPNNILLFREATGDIVPKLSDIAYQREMHALCRKSNSVSPVNSARSSYWLPPEIAGNSKPHFTQKSDVWDFGVVFLQMIFGLDVFQRYQSPTALIESVYLSSPCHELVARFFKLDPKKRPRASELSSSEFLATDAPVIVDDSLPALPRSQSLSSIPQALPLRLRRDSTAQHGAFSRYREDFVEEGRLGKGGFGEVVKARKKLDGQIYAIKKITQRSQSSLTEILKEVRLLSQLSHPAVVRYYNTWLEEIPDFSDTDGETSTDYLNTDVSKDTTTQGSDIEFAASTGGLDFISSSHPNIEFGYGSGSEEEDEHDQNGHNGKDSEDDSDFDDSTSDPLAGLPSPVRVRSEQRGFRTVMYISMEYCDKRTLRDLIQRNLWKETEEIWRLFRQILEGLVHIHGLNIVHRDLKPENVFIGLGPDGVNNVKIGDFGLATTGHFAVDKAVSANMESNDLTRSVGTSYYVAPEVRRQGSGSYTSKVDMYSLGIIFFEMCYYSIIGMERADKLGKLGQYGQLPDDFQPNNATAADIVQSLVTHDVKTRPSSVELLRSGKLPIQMEDETTRRALASLTNSSSPYYPKVVSTLFAAPLEPTKDFAWDMSAPCPTGPELLYRGIVKEELTSIFRRHGAVEAPRSSLYPRSSHYFASQNIVQLLDQNGTVVQLPFDLMLGNARLLAKQSHPPEVRRSFTFGHVYRDRQSGGQPQMIGEVDFDITSADTLDLALKEAEVIKVLDEIIETFPSTSCMCFHLGHSDLLQLIFDYCNIDLSARQSAAESLTKLNIHSFTFQKIRAELRSPLIGISATSIEDLRRFDFRDTPTKAFAKLKTLFEGTPLYQQLHSTIAHLKGVIEYTKRLGVHAKIYINPLSSIKANFFAGGVLFQCLYDKKFKDVFAAGGRYDSLIRAHRPNIGSQGEGPHAVGFSLAWEKLARLPKSSGKAFLKKPDEEHQGVFSTKRCDVLVASFDAHTLRTTGIEIVSTLWNHEISAELARDSRSPDDLISRNRDESYSWIVIIKHDTLKIRTMDRKDVPDAEIAITELLPWLRVALHERGSRLQISNGRFETAGSATSPSQGASVTPNPGQEVRVLVAGTRSKKFNRQTVIEQAQGNAAGLVQDFLDGPIAAVETSDHVLSLIQGTALSEAESWRKAEQAVDKSERKYMRDVHDMLAGWRSMWEEKGASRHAFVYNFRTTKSPEWSSLQGHSAPVLEQSEASKRVRRLPLPTTAPSTSAATSTPNTPAGTSVDESQPTVTIRIQMLDGTRLPARFNTSQTVDDIYDFISRTSPELRAGGWVLATTFPNKDHTDKSLVIGEMPEFKRGGIAVVKRSS</sequence>
<gene>
    <name evidence="1" type="ORF">NUW58_g7715</name>
</gene>
<organism evidence="1 2">
    <name type="scientific">Xylaria curta</name>
    <dbReference type="NCBI Taxonomy" id="42375"/>
    <lineage>
        <taxon>Eukaryota</taxon>
        <taxon>Fungi</taxon>
        <taxon>Dikarya</taxon>
        <taxon>Ascomycota</taxon>
        <taxon>Pezizomycotina</taxon>
        <taxon>Sordariomycetes</taxon>
        <taxon>Xylariomycetidae</taxon>
        <taxon>Xylariales</taxon>
        <taxon>Xylariaceae</taxon>
        <taxon>Xylaria</taxon>
    </lineage>
</organism>
<evidence type="ECO:0000313" key="1">
    <source>
        <dbReference type="EMBL" id="KAJ2977747.1"/>
    </source>
</evidence>
<evidence type="ECO:0000313" key="2">
    <source>
        <dbReference type="Proteomes" id="UP001143856"/>
    </source>
</evidence>
<name>A0ACC1NFS7_9PEZI</name>
<proteinExistence type="predicted"/>
<reference evidence="1" key="1">
    <citation type="submission" date="2022-10" db="EMBL/GenBank/DDBJ databases">
        <title>Genome Sequence of Xylaria curta.</title>
        <authorList>
            <person name="Buettner E."/>
        </authorList>
    </citation>
    <scope>NUCLEOTIDE SEQUENCE</scope>
    <source>
        <strain evidence="1">Babe10</strain>
    </source>
</reference>